<feature type="region of interest" description="Disordered" evidence="4">
    <location>
        <begin position="122"/>
        <end position="431"/>
    </location>
</feature>
<dbReference type="EMBL" id="JAFEMO010000015">
    <property type="protein sequence ID" value="KAH7544390.1"/>
    <property type="molecule type" value="Genomic_DNA"/>
</dbReference>
<evidence type="ECO:0000256" key="4">
    <source>
        <dbReference type="SAM" id="MobiDB-lite"/>
    </source>
</evidence>
<dbReference type="InterPro" id="IPR000504">
    <property type="entry name" value="RRM_dom"/>
</dbReference>
<dbReference type="InterPro" id="IPR035979">
    <property type="entry name" value="RBD_domain_sf"/>
</dbReference>
<dbReference type="Proteomes" id="UP000827721">
    <property type="component" value="Unassembled WGS sequence"/>
</dbReference>
<dbReference type="SUPFAM" id="SSF54928">
    <property type="entry name" value="RNA-binding domain, RBD"/>
    <property type="match status" value="1"/>
</dbReference>
<feature type="compositionally biased region" description="Polar residues" evidence="4">
    <location>
        <begin position="154"/>
        <end position="165"/>
    </location>
</feature>
<comment type="caution">
    <text evidence="6">The sequence shown here is derived from an EMBL/GenBank/DDBJ whole genome shotgun (WGS) entry which is preliminary data.</text>
</comment>
<evidence type="ECO:0000256" key="2">
    <source>
        <dbReference type="ARBA" id="ARBA00023242"/>
    </source>
</evidence>
<feature type="compositionally biased region" description="Polar residues" evidence="4">
    <location>
        <begin position="281"/>
        <end position="301"/>
    </location>
</feature>
<evidence type="ECO:0000313" key="6">
    <source>
        <dbReference type="EMBL" id="KAH7544390.1"/>
    </source>
</evidence>
<protein>
    <recommendedName>
        <fullName evidence="5">RRM domain-containing protein</fullName>
    </recommendedName>
</protein>
<feature type="compositionally biased region" description="Basic and acidic residues" evidence="4">
    <location>
        <begin position="126"/>
        <end position="136"/>
    </location>
</feature>
<accession>A0ABQ8H2F2</accession>
<reference evidence="6 7" key="1">
    <citation type="submission" date="2021-02" db="EMBL/GenBank/DDBJ databases">
        <title>Plant Genome Project.</title>
        <authorList>
            <person name="Zhang R.-G."/>
        </authorList>
    </citation>
    <scope>NUCLEOTIDE SEQUENCE [LARGE SCALE GENOMIC DNA]</scope>
    <source>
        <tissue evidence="6">Leaves</tissue>
    </source>
</reference>
<feature type="compositionally biased region" description="Basic and acidic residues" evidence="4">
    <location>
        <begin position="166"/>
        <end position="183"/>
    </location>
</feature>
<feature type="compositionally biased region" description="Basic and acidic residues" evidence="4">
    <location>
        <begin position="363"/>
        <end position="378"/>
    </location>
</feature>
<dbReference type="Pfam" id="PF00076">
    <property type="entry name" value="RRM_1"/>
    <property type="match status" value="1"/>
</dbReference>
<keyword evidence="3" id="KW-0694">RNA-binding</keyword>
<dbReference type="SMART" id="SM00360">
    <property type="entry name" value="RRM"/>
    <property type="match status" value="1"/>
</dbReference>
<dbReference type="InterPro" id="IPR012677">
    <property type="entry name" value="Nucleotide-bd_a/b_plait_sf"/>
</dbReference>
<evidence type="ECO:0000256" key="3">
    <source>
        <dbReference type="PROSITE-ProRule" id="PRU00176"/>
    </source>
</evidence>
<dbReference type="PROSITE" id="PS50102">
    <property type="entry name" value="RRM"/>
    <property type="match status" value="1"/>
</dbReference>
<dbReference type="PANTHER" id="PTHR13952">
    <property type="entry name" value="U1 SMALL NUCLEAR RIBONUCLEOPROTEIN 70 KD"/>
    <property type="match status" value="1"/>
</dbReference>
<feature type="region of interest" description="Disordered" evidence="4">
    <location>
        <begin position="42"/>
        <end position="76"/>
    </location>
</feature>
<feature type="compositionally biased region" description="Basic residues" evidence="4">
    <location>
        <begin position="385"/>
        <end position="416"/>
    </location>
</feature>
<dbReference type="InterPro" id="IPR051183">
    <property type="entry name" value="U1_U11-U12_snRNP_70-35kDa"/>
</dbReference>
<keyword evidence="2" id="KW-0539">Nucleus</keyword>
<evidence type="ECO:0000256" key="1">
    <source>
        <dbReference type="ARBA" id="ARBA00004123"/>
    </source>
</evidence>
<organism evidence="6 7">
    <name type="scientific">Xanthoceras sorbifolium</name>
    <dbReference type="NCBI Taxonomy" id="99658"/>
    <lineage>
        <taxon>Eukaryota</taxon>
        <taxon>Viridiplantae</taxon>
        <taxon>Streptophyta</taxon>
        <taxon>Embryophyta</taxon>
        <taxon>Tracheophyta</taxon>
        <taxon>Spermatophyta</taxon>
        <taxon>Magnoliopsida</taxon>
        <taxon>eudicotyledons</taxon>
        <taxon>Gunneridae</taxon>
        <taxon>Pentapetalae</taxon>
        <taxon>rosids</taxon>
        <taxon>malvids</taxon>
        <taxon>Sapindales</taxon>
        <taxon>Sapindaceae</taxon>
        <taxon>Xanthoceroideae</taxon>
        <taxon>Xanthoceras</taxon>
    </lineage>
</organism>
<dbReference type="Gene3D" id="3.30.70.330">
    <property type="match status" value="1"/>
</dbReference>
<keyword evidence="7" id="KW-1185">Reference proteome</keyword>
<comment type="subcellular location">
    <subcellularLocation>
        <location evidence="1">Nucleus</location>
    </subcellularLocation>
</comment>
<dbReference type="PANTHER" id="PTHR13952:SF9">
    <property type="entry name" value="SERINE_ARGININE REPETITIVE MATRIX PROTEIN 1-LIKE"/>
    <property type="match status" value="1"/>
</dbReference>
<feature type="compositionally biased region" description="Polar residues" evidence="4">
    <location>
        <begin position="46"/>
        <end position="55"/>
    </location>
</feature>
<sequence>MSDIKKIDDSEVLDLNFAVGGKEKAVGHICRNLATEGEIQLDLNKQGPQGSTSRSADIRFENPRSSCDKPCSVPAEFDHDDDVVRARVDYDQEKIQSPYYYNHNQGEMDELPFHKSSFEFKAQTFHSDRGTEDSTHSQESPLTADDKHAEEIDGSSNIDTPNTSFQDKKVKNAELEKSQDEVTKSPCNGLEGETIENQPGTLSSPFRSPSADGEGERNNDCAVVEGEPKNENYHYSRNSPTENRKLDVSHFTPHSPGSHPAPEESPQHLSTNGHRKLPSQVGAQNLLHSPTPCRQKNSSSTERADLVINSPHGHLSPSLKRSRQGSHHKDGSSLKRMSASPDPRYSPKKYRRHDRSISRSPIRQRDSTSGRDYRDRSRSRSPYTRGRHRSLRRRYSPRRRSPLGYHPRRPSPKRRPWSPPPNRRTGVGKPGKNLFVAGFSFLTTERDLERKFSRFGRVRDVRIVRDKRSGDSRGFGFLSLDKDEDADAAIRALDETEWNGRVILVEKSKSTR</sequence>
<evidence type="ECO:0000259" key="5">
    <source>
        <dbReference type="PROSITE" id="PS50102"/>
    </source>
</evidence>
<gene>
    <name evidence="6" type="ORF">JRO89_XS15G0159500</name>
</gene>
<feature type="compositionally biased region" description="Polar residues" evidence="4">
    <location>
        <begin position="195"/>
        <end position="207"/>
    </location>
</feature>
<proteinExistence type="predicted"/>
<name>A0ABQ8H2F2_9ROSI</name>
<feature type="domain" description="RRM" evidence="5">
    <location>
        <begin position="432"/>
        <end position="510"/>
    </location>
</feature>
<evidence type="ECO:0000313" key="7">
    <source>
        <dbReference type="Proteomes" id="UP000827721"/>
    </source>
</evidence>